<dbReference type="KEGG" id="vg:18563660"/>
<name>G3MAI7_9CAUD</name>
<dbReference type="GeneID" id="18563660"/>
<organism evidence="1 2">
    <name type="scientific">Bacillus phage G</name>
    <dbReference type="NCBI Taxonomy" id="2884420"/>
    <lineage>
        <taxon>Viruses</taxon>
        <taxon>Duplodnaviria</taxon>
        <taxon>Heunggongvirae</taxon>
        <taxon>Uroviricota</taxon>
        <taxon>Caudoviricetes</taxon>
        <taxon>Donellivirus</taxon>
        <taxon>Donellivirus gee</taxon>
    </lineage>
</organism>
<dbReference type="EMBL" id="JN638751">
    <property type="protein sequence ID" value="AEO93704.1"/>
    <property type="molecule type" value="Genomic_DNA"/>
</dbReference>
<dbReference type="RefSeq" id="YP_009015749.1">
    <property type="nucleotide sequence ID" value="NC_023719.1"/>
</dbReference>
<proteinExistence type="predicted"/>
<protein>
    <submittedName>
        <fullName evidence="1">Gp446</fullName>
    </submittedName>
</protein>
<reference evidence="1 2" key="1">
    <citation type="submission" date="2011-09" db="EMBL/GenBank/DDBJ databases">
        <authorList>
            <person name="Pope W.H."/>
            <person name="Pedulla M.L."/>
            <person name="Ford M.E."/>
            <person name="Peebles C.L."/>
            <person name="Hatfull G.H."/>
            <person name="Hendrix R.W."/>
        </authorList>
    </citation>
    <scope>NUCLEOTIDE SEQUENCE [LARGE SCALE GENOMIC DNA]</scope>
    <source>
        <strain evidence="1">G</strain>
    </source>
</reference>
<gene>
    <name evidence="1" type="primary">446</name>
    <name evidence="1" type="ORF">G_446</name>
</gene>
<keyword evidence="2" id="KW-1185">Reference proteome</keyword>
<accession>G3MAI7</accession>
<evidence type="ECO:0000313" key="1">
    <source>
        <dbReference type="EMBL" id="AEO93704.1"/>
    </source>
</evidence>
<dbReference type="Proteomes" id="UP000009273">
    <property type="component" value="Segment"/>
</dbReference>
<sequence>MQSLTYSKKITNKIKDALESGIVARLLIDNELNLSLYETEKMSSLFSYSKNFHVEIKTRFQVYDVLKVEIAYDDENIYIYHTLGGDKHKYLFEFECIDKAVDHINSFFN</sequence>
<evidence type="ECO:0000313" key="2">
    <source>
        <dbReference type="Proteomes" id="UP000009273"/>
    </source>
</evidence>